<dbReference type="SUPFAM" id="SSF51735">
    <property type="entry name" value="NAD(P)-binding Rossmann-fold domains"/>
    <property type="match status" value="1"/>
</dbReference>
<comment type="catalytic activity">
    <reaction evidence="4">
        <text>D-mannitol + NAD(+) = D-fructose + NADH + H(+)</text>
        <dbReference type="Rhea" id="RHEA:12084"/>
        <dbReference type="ChEBI" id="CHEBI:15378"/>
        <dbReference type="ChEBI" id="CHEBI:16899"/>
        <dbReference type="ChEBI" id="CHEBI:37721"/>
        <dbReference type="ChEBI" id="CHEBI:57540"/>
        <dbReference type="ChEBI" id="CHEBI:57945"/>
        <dbReference type="EC" id="1.1.1.67"/>
    </reaction>
</comment>
<evidence type="ECO:0000256" key="3">
    <source>
        <dbReference type="ARBA" id="ARBA00038970"/>
    </source>
</evidence>
<sequence length="494" mass="54189">MASRPIKLSAENLAKLKASVAKPKFDRSSVKTGIVHLGVGGFHRSHQAMYTHKVLEDDPNWGICGVGLVPGDKKMQDILRSQDNLYTLISKNSKATSIEVIGSIVDYMYAGNRGNATAAVIDRLASPETRIASLTVTEKAYMVDDSTGDLDVKNIMIEQDLANPHLPVTPVGYIVAGLKKRMDSGMAPYTVLSCDNLPMNGHLTERVVGQYAEIVDPTLAAWIKENTAFPSTMVDRITPSTTDADIEYLSKAYEIEDAWPVCAEDYTQWVIEDNFPLGRPEWEKTGALMVADVEPYELMKLRLLNGSHSALAYLSYLAGHHNVHLAMEDDLVYDFIERYMNAVTPTVPDVPGVDLSAYKDTLRERFSNPNVSDQVTRLAEDGSKKVVGFIRGPISELLASGKDTAPIAAAVAGWIRFCRGYDEKGVKIEIKDPQAEALKQAANQVKVHGSSCFLKKFLSEEIGTNKTFVGQVDGFLQTLDNTGARSLLAQLAEQ</sequence>
<dbReference type="Gene3D" id="1.10.1040.10">
    <property type="entry name" value="N-(1-d-carboxylethyl)-l-norvaline Dehydrogenase, domain 2"/>
    <property type="match status" value="1"/>
</dbReference>
<dbReference type="InterPro" id="IPR000669">
    <property type="entry name" value="Mannitol_DH"/>
</dbReference>
<dbReference type="GO" id="GO:0050086">
    <property type="term" value="F:mannitol 2-dehydrogenase activity"/>
    <property type="evidence" value="ECO:0007669"/>
    <property type="project" value="UniProtKB-EC"/>
</dbReference>
<evidence type="ECO:0000256" key="2">
    <source>
        <dbReference type="ARBA" id="ARBA00023002"/>
    </source>
</evidence>
<reference evidence="7" key="1">
    <citation type="submission" date="2021-01" db="EMBL/GenBank/DDBJ databases">
        <authorList>
            <person name="Corre E."/>
            <person name="Pelletier E."/>
            <person name="Niang G."/>
            <person name="Scheremetjew M."/>
            <person name="Finn R."/>
            <person name="Kale V."/>
            <person name="Holt S."/>
            <person name="Cochrane G."/>
            <person name="Meng A."/>
            <person name="Brown T."/>
            <person name="Cohen L."/>
        </authorList>
    </citation>
    <scope>NUCLEOTIDE SEQUENCE</scope>
    <source>
        <strain evidence="7">CCMP2058</strain>
    </source>
</reference>
<gene>
    <name evidence="7" type="ORF">LAMO00422_LOCUS19999</name>
</gene>
<dbReference type="InterPro" id="IPR036291">
    <property type="entry name" value="NAD(P)-bd_dom_sf"/>
</dbReference>
<dbReference type="Pfam" id="PF01232">
    <property type="entry name" value="Mannitol_dh"/>
    <property type="match status" value="1"/>
</dbReference>
<evidence type="ECO:0000256" key="1">
    <source>
        <dbReference type="ARBA" id="ARBA00006541"/>
    </source>
</evidence>
<dbReference type="EMBL" id="HBEM01029328">
    <property type="protein sequence ID" value="CAD8461041.1"/>
    <property type="molecule type" value="Transcribed_RNA"/>
</dbReference>
<dbReference type="PRINTS" id="PR00084">
    <property type="entry name" value="MTLDHDRGNASE"/>
</dbReference>
<dbReference type="InterPro" id="IPR050988">
    <property type="entry name" value="Mannitol_DH/Oxidoreductase"/>
</dbReference>
<dbReference type="SUPFAM" id="SSF48179">
    <property type="entry name" value="6-phosphogluconate dehydrogenase C-terminal domain-like"/>
    <property type="match status" value="1"/>
</dbReference>
<dbReference type="PANTHER" id="PTHR43362">
    <property type="entry name" value="MANNITOL DEHYDROGENASE DSF1-RELATED"/>
    <property type="match status" value="1"/>
</dbReference>
<evidence type="ECO:0000259" key="6">
    <source>
        <dbReference type="Pfam" id="PF08125"/>
    </source>
</evidence>
<dbReference type="PANTHER" id="PTHR43362:SF1">
    <property type="entry name" value="MANNITOL DEHYDROGENASE 2-RELATED"/>
    <property type="match status" value="1"/>
</dbReference>
<keyword evidence="2" id="KW-0560">Oxidoreductase</keyword>
<dbReference type="InterPro" id="IPR008927">
    <property type="entry name" value="6-PGluconate_DH-like_C_sf"/>
</dbReference>
<feature type="domain" description="Mannitol dehydrogenase N-terminal" evidence="5">
    <location>
        <begin position="33"/>
        <end position="284"/>
    </location>
</feature>
<dbReference type="Pfam" id="PF08125">
    <property type="entry name" value="Mannitol_dh_C"/>
    <property type="match status" value="1"/>
</dbReference>
<dbReference type="AlphaFoldDB" id="A0A7S0DS56"/>
<organism evidence="7">
    <name type="scientific">Amorphochlora amoebiformis</name>
    <dbReference type="NCBI Taxonomy" id="1561963"/>
    <lineage>
        <taxon>Eukaryota</taxon>
        <taxon>Sar</taxon>
        <taxon>Rhizaria</taxon>
        <taxon>Cercozoa</taxon>
        <taxon>Chlorarachniophyceae</taxon>
        <taxon>Amorphochlora</taxon>
    </lineage>
</organism>
<evidence type="ECO:0000256" key="4">
    <source>
        <dbReference type="ARBA" id="ARBA00047733"/>
    </source>
</evidence>
<dbReference type="InterPro" id="IPR013118">
    <property type="entry name" value="Mannitol_DH_C"/>
</dbReference>
<accession>A0A7S0DS56</accession>
<dbReference type="InterPro" id="IPR013328">
    <property type="entry name" value="6PGD_dom2"/>
</dbReference>
<evidence type="ECO:0000313" key="7">
    <source>
        <dbReference type="EMBL" id="CAD8461041.1"/>
    </source>
</evidence>
<dbReference type="EC" id="1.1.1.67" evidence="3"/>
<name>A0A7S0DS56_9EUKA</name>
<dbReference type="InterPro" id="IPR013131">
    <property type="entry name" value="Mannitol_DH_N"/>
</dbReference>
<proteinExistence type="inferred from homology"/>
<comment type="similarity">
    <text evidence="1">Belongs to the mannitol dehydrogenase family.</text>
</comment>
<protein>
    <recommendedName>
        <fullName evidence="3">mannitol 2-dehydrogenase</fullName>
        <ecNumber evidence="3">1.1.1.67</ecNumber>
    </recommendedName>
</protein>
<feature type="domain" description="Mannitol dehydrogenase C-terminal" evidence="6">
    <location>
        <begin position="292"/>
        <end position="478"/>
    </location>
</feature>
<evidence type="ECO:0000259" key="5">
    <source>
        <dbReference type="Pfam" id="PF01232"/>
    </source>
</evidence>
<dbReference type="Gene3D" id="3.40.50.720">
    <property type="entry name" value="NAD(P)-binding Rossmann-like Domain"/>
    <property type="match status" value="1"/>
</dbReference>